<dbReference type="InterPro" id="IPR012296">
    <property type="entry name" value="Nuclease_put_TT1808"/>
</dbReference>
<dbReference type="SUPFAM" id="SSF52980">
    <property type="entry name" value="Restriction endonuclease-like"/>
    <property type="match status" value="1"/>
</dbReference>
<keyword evidence="3" id="KW-0540">Nuclease</keyword>
<evidence type="ECO:0000256" key="1">
    <source>
        <dbReference type="SAM" id="MobiDB-lite"/>
    </source>
</evidence>
<evidence type="ECO:0000259" key="2">
    <source>
        <dbReference type="Pfam" id="PF05685"/>
    </source>
</evidence>
<dbReference type="Pfam" id="PF05685">
    <property type="entry name" value="Uma2"/>
    <property type="match status" value="1"/>
</dbReference>
<dbReference type="InterPro" id="IPR008538">
    <property type="entry name" value="Uma2"/>
</dbReference>
<dbReference type="AlphaFoldDB" id="A0A6B1FV16"/>
<organism evidence="3">
    <name type="scientific">Caldilineaceae bacterium SB0675_bin_29</name>
    <dbReference type="NCBI Taxonomy" id="2605266"/>
    <lineage>
        <taxon>Bacteria</taxon>
        <taxon>Bacillati</taxon>
        <taxon>Chloroflexota</taxon>
        <taxon>Caldilineae</taxon>
        <taxon>Caldilineales</taxon>
        <taxon>Caldilineaceae</taxon>
    </lineage>
</organism>
<gene>
    <name evidence="3" type="ORF">F4148_04065</name>
</gene>
<keyword evidence="3" id="KW-0255">Endonuclease</keyword>
<feature type="compositionally biased region" description="Basic and acidic residues" evidence="1">
    <location>
        <begin position="281"/>
        <end position="313"/>
    </location>
</feature>
<name>A0A6B1FV16_9CHLR</name>
<evidence type="ECO:0000313" key="3">
    <source>
        <dbReference type="EMBL" id="MYH60953.1"/>
    </source>
</evidence>
<dbReference type="EMBL" id="VYDA01000153">
    <property type="protein sequence ID" value="MYH60953.1"/>
    <property type="molecule type" value="Genomic_DNA"/>
</dbReference>
<sequence>MERAELASDAPQMRVDSLQSNGSTTEEAAAPPDRQLNPWAPDEGRYVSLEEYWVRWYENPYPDMDVSYEWNNGRLEAKPLPNPQQLELYNWFLDLLRRYLSTHDIANLINLETGIVLTMEDAEEPSGERVQVRKPDIGVILRSNPTPWRDTDHRHFGGVCDLIVEAVSDSTLAEVLRDTEEKRTDYALGGVQEYYILDPSGEHMHFYRITLEDSFEEIPPDDQGVIRSEILPGLQFRHSDLWRQPRLEELALDEVYSGFVIPTYQVAVNRAEEAESLVEAESQRADAESRRADAEAKRADAGEEAHRQAAKHVQELEAELARLRQRKS</sequence>
<dbReference type="InterPro" id="IPR011335">
    <property type="entry name" value="Restrct_endonuc-II-like"/>
</dbReference>
<comment type="caution">
    <text evidence="3">The sequence shown here is derived from an EMBL/GenBank/DDBJ whole genome shotgun (WGS) entry which is preliminary data.</text>
</comment>
<dbReference type="CDD" id="cd06260">
    <property type="entry name" value="DUF820-like"/>
    <property type="match status" value="1"/>
</dbReference>
<feature type="domain" description="Putative restriction endonuclease" evidence="2">
    <location>
        <begin position="54"/>
        <end position="236"/>
    </location>
</feature>
<dbReference type="GO" id="GO:0004519">
    <property type="term" value="F:endonuclease activity"/>
    <property type="evidence" value="ECO:0007669"/>
    <property type="project" value="UniProtKB-KW"/>
</dbReference>
<reference evidence="3" key="1">
    <citation type="submission" date="2019-09" db="EMBL/GenBank/DDBJ databases">
        <title>Characterisation of the sponge microbiome using genome-centric metagenomics.</title>
        <authorList>
            <person name="Engelberts J.P."/>
            <person name="Robbins S.J."/>
            <person name="De Goeij J.M."/>
            <person name="Aranda M."/>
            <person name="Bell S.C."/>
            <person name="Webster N.S."/>
        </authorList>
    </citation>
    <scope>NUCLEOTIDE SEQUENCE</scope>
    <source>
        <strain evidence="3">SB0675_bin_29</strain>
    </source>
</reference>
<keyword evidence="3" id="KW-0378">Hydrolase</keyword>
<proteinExistence type="predicted"/>
<dbReference type="PANTHER" id="PTHR34107">
    <property type="entry name" value="SLL0198 PROTEIN-RELATED"/>
    <property type="match status" value="1"/>
</dbReference>
<feature type="region of interest" description="Disordered" evidence="1">
    <location>
        <begin position="279"/>
        <end position="313"/>
    </location>
</feature>
<protein>
    <submittedName>
        <fullName evidence="3">Uma2 family endonuclease</fullName>
    </submittedName>
</protein>
<dbReference type="Gene3D" id="3.90.1570.10">
    <property type="entry name" value="tt1808, chain A"/>
    <property type="match status" value="1"/>
</dbReference>
<dbReference type="PANTHER" id="PTHR34107:SF4">
    <property type="entry name" value="SLL1222 PROTEIN"/>
    <property type="match status" value="1"/>
</dbReference>
<accession>A0A6B1FV16</accession>
<feature type="compositionally biased region" description="Polar residues" evidence="1">
    <location>
        <begin position="17"/>
        <end position="26"/>
    </location>
</feature>
<feature type="region of interest" description="Disordered" evidence="1">
    <location>
        <begin position="1"/>
        <end position="41"/>
    </location>
</feature>